<sequence>MRIGSPPSAPSPPFPWSSPSCRWYIERPPATLPRPRALPLVEAGSAVQRPTVPLRKGVAGMKRAAAQSTGRGRWALIPAALIALTGCRTGAAGLPAASQAPIAAARRLTARVTLQPAKPSTAVALSFINPATGWVAVSVPGGPGPVTVLKTVDDGRKWTVAGRLPVRPEGFQFLNPRDGFAATAGPLYVTTDGGRRWSARSPWPVDAHCFVTPSTGVAVADGKVVRTGNGGRTWTPVLAAAGVRFQGMSAPTAREFFVIGSGPAGPVLYRSSDGGTSWSPLFTSVSSPALQSACQADLAQSPYPVPAAHPPAFWEGQMVTFTGPDTGWIRLFDGSYLSTLYARTANEGRTWGYAWGQLRLRHGLQCRRRRAPGGRFRGRIRCLAGCRAGHPTLSRRRPELQQHAPALRGGHPGGGAGRRLRQRPPGLSGHGGRHLRDSERRRRLAAPLAPEPGAAGDGQPPRRRPQVRGARQSAHRALDHPRRRAGLDASLPLFLPHHGHGSAGGRGRLGLCRGALLITADGGRSWHRVPARFPSLKPFVPSPVVVMASSRYGWDLVPRFTAGPRPSYAPTLYVTTDGGRS</sequence>
<keyword evidence="3" id="KW-1185">Reference proteome</keyword>
<feature type="region of interest" description="Disordered" evidence="1">
    <location>
        <begin position="391"/>
        <end position="483"/>
    </location>
</feature>
<name>A0A6F8ZFZ9_9FIRM</name>
<organism evidence="2 3">
    <name type="scientific">Candidatus Hydrogenisulfobacillus filiaventi</name>
    <dbReference type="NCBI Taxonomy" id="2707344"/>
    <lineage>
        <taxon>Bacteria</taxon>
        <taxon>Bacillati</taxon>
        <taxon>Bacillota</taxon>
        <taxon>Clostridia</taxon>
        <taxon>Eubacteriales</taxon>
        <taxon>Clostridiales Family XVII. Incertae Sedis</taxon>
        <taxon>Candidatus Hydrogenisulfobacillus</taxon>
    </lineage>
</organism>
<dbReference type="Proteomes" id="UP000503399">
    <property type="component" value="Chromosome"/>
</dbReference>
<proteinExistence type="predicted"/>
<evidence type="ECO:0000313" key="3">
    <source>
        <dbReference type="Proteomes" id="UP000503399"/>
    </source>
</evidence>
<protein>
    <recommendedName>
        <fullName evidence="4">Photosynthesis system II assembly factor Ycf48/Hcf136-like domain-containing protein</fullName>
    </recommendedName>
</protein>
<dbReference type="SUPFAM" id="SSF110296">
    <property type="entry name" value="Oligoxyloglucan reducing end-specific cellobiohydrolase"/>
    <property type="match status" value="1"/>
</dbReference>
<accession>A0A6F8ZFZ9</accession>
<evidence type="ECO:0000256" key="1">
    <source>
        <dbReference type="SAM" id="MobiDB-lite"/>
    </source>
</evidence>
<dbReference type="PANTHER" id="PTHR47199">
    <property type="entry name" value="PHOTOSYSTEM II STABILITY/ASSEMBLY FACTOR HCF136, CHLOROPLASTIC"/>
    <property type="match status" value="1"/>
</dbReference>
<dbReference type="InterPro" id="IPR015943">
    <property type="entry name" value="WD40/YVTN_repeat-like_dom_sf"/>
</dbReference>
<dbReference type="PANTHER" id="PTHR47199:SF2">
    <property type="entry name" value="PHOTOSYSTEM II STABILITY_ASSEMBLY FACTOR HCF136, CHLOROPLASTIC"/>
    <property type="match status" value="1"/>
</dbReference>
<evidence type="ECO:0000313" key="2">
    <source>
        <dbReference type="EMBL" id="CAB1128593.1"/>
    </source>
</evidence>
<dbReference type="Gene3D" id="2.130.10.10">
    <property type="entry name" value="YVTN repeat-like/Quinoprotein amine dehydrogenase"/>
    <property type="match status" value="1"/>
</dbReference>
<reference evidence="2 3" key="1">
    <citation type="submission" date="2020-02" db="EMBL/GenBank/DDBJ databases">
        <authorList>
            <person name="Hogendoorn C."/>
        </authorList>
    </citation>
    <scope>NUCLEOTIDE SEQUENCE [LARGE SCALE GENOMIC DNA]</scope>
    <source>
        <strain evidence="2">R501</strain>
    </source>
</reference>
<dbReference type="KEGG" id="hfv:R50_1087"/>
<dbReference type="EMBL" id="LR778114">
    <property type="protein sequence ID" value="CAB1128593.1"/>
    <property type="molecule type" value="Genomic_DNA"/>
</dbReference>
<dbReference type="AlphaFoldDB" id="A0A6F8ZFZ9"/>
<gene>
    <name evidence="2" type="ORF">R50_1087</name>
</gene>
<feature type="compositionally biased region" description="Low complexity" evidence="1">
    <location>
        <begin position="445"/>
        <end position="459"/>
    </location>
</feature>
<evidence type="ECO:0008006" key="4">
    <source>
        <dbReference type="Google" id="ProtNLM"/>
    </source>
</evidence>